<evidence type="ECO:0000313" key="4">
    <source>
        <dbReference type="EMBL" id="CAB4828817.1"/>
    </source>
</evidence>
<keyword evidence="1" id="KW-0479">Metal-binding</keyword>
<protein>
    <submittedName>
        <fullName evidence="4">Unannotated protein</fullName>
    </submittedName>
</protein>
<evidence type="ECO:0000259" key="3">
    <source>
        <dbReference type="Pfam" id="PF00884"/>
    </source>
</evidence>
<organism evidence="4">
    <name type="scientific">freshwater metagenome</name>
    <dbReference type="NCBI Taxonomy" id="449393"/>
    <lineage>
        <taxon>unclassified sequences</taxon>
        <taxon>metagenomes</taxon>
        <taxon>ecological metagenomes</taxon>
    </lineage>
</organism>
<keyword evidence="2" id="KW-0378">Hydrolase</keyword>
<dbReference type="EMBL" id="CAFABK010000024">
    <property type="protein sequence ID" value="CAB4828817.1"/>
    <property type="molecule type" value="Genomic_DNA"/>
</dbReference>
<dbReference type="PANTHER" id="PTHR45953">
    <property type="entry name" value="IDURONATE 2-SULFATASE"/>
    <property type="match status" value="1"/>
</dbReference>
<dbReference type="AlphaFoldDB" id="A0A6J7A7K7"/>
<gene>
    <name evidence="4" type="ORF">UFOPK3204_00716</name>
</gene>
<dbReference type="InterPro" id="IPR017850">
    <property type="entry name" value="Alkaline_phosphatase_core_sf"/>
</dbReference>
<dbReference type="GO" id="GO:0005737">
    <property type="term" value="C:cytoplasm"/>
    <property type="evidence" value="ECO:0007669"/>
    <property type="project" value="TreeGrafter"/>
</dbReference>
<dbReference type="SUPFAM" id="SSF53649">
    <property type="entry name" value="Alkaline phosphatase-like"/>
    <property type="match status" value="1"/>
</dbReference>
<dbReference type="InterPro" id="IPR000917">
    <property type="entry name" value="Sulfatase_N"/>
</dbReference>
<sequence>MKKNVVVIVADQLRADHLGFMGKVPVNTPHLDALARESHVFENAYVCNPVCMPNRATIMTGRWPSAHGLRTNGIPLDPDAKTYARAMRNDGWQTSAVGKLHFQPMGYPFEEYQLDEIRETIPELYERAVTGKFGEDFRSWEDIDWHFEQEVQLPDDYYGFDNVTLASGHGDRVSGNYAQWARSRGWDPQTQAGLTNAISAYPSWDHVYESPVPAALHPTTFVTEESISRIEKFAKDGSQFCLLVSFPDPHHPFAPPTEYFHRHDPADMPVPETFNDPHESSPVYIKRLIEKRGTPGIDPMMVWAPTEDQYRHALAAELGSIEFIDDSVGRILKVLSDLDLDESTVVVFTSDHGDIFGDHGLLLKHFSHYQGVLRVPLIIRDLTTGSGVHNELASSADIAPTILDLAGAPALPGAQGYSLRELMNGNGDGGRTALLVEEDQPFGVEDLVGPVRIRTVITENLRLTEVAGKGITELYDLHADPDELQNLVGHPGADKLLAEARAVMLQEVLRVVDDSDIPFHAA</sequence>
<evidence type="ECO:0000256" key="1">
    <source>
        <dbReference type="ARBA" id="ARBA00022723"/>
    </source>
</evidence>
<proteinExistence type="predicted"/>
<dbReference type="Gene3D" id="3.40.720.10">
    <property type="entry name" value="Alkaline Phosphatase, subunit A"/>
    <property type="match status" value="1"/>
</dbReference>
<feature type="domain" description="Sulfatase N-terminal" evidence="3">
    <location>
        <begin position="3"/>
        <end position="408"/>
    </location>
</feature>
<evidence type="ECO:0000256" key="2">
    <source>
        <dbReference type="ARBA" id="ARBA00022801"/>
    </source>
</evidence>
<reference evidence="4" key="1">
    <citation type="submission" date="2020-05" db="EMBL/GenBank/DDBJ databases">
        <authorList>
            <person name="Chiriac C."/>
            <person name="Salcher M."/>
            <person name="Ghai R."/>
            <person name="Kavagutti S V."/>
        </authorList>
    </citation>
    <scope>NUCLEOTIDE SEQUENCE</scope>
</reference>
<accession>A0A6J7A7K7</accession>
<dbReference type="Pfam" id="PF00884">
    <property type="entry name" value="Sulfatase"/>
    <property type="match status" value="1"/>
</dbReference>
<dbReference type="GO" id="GO:0008484">
    <property type="term" value="F:sulfuric ester hydrolase activity"/>
    <property type="evidence" value="ECO:0007669"/>
    <property type="project" value="TreeGrafter"/>
</dbReference>
<name>A0A6J7A7K7_9ZZZZ</name>
<dbReference type="PANTHER" id="PTHR45953:SF1">
    <property type="entry name" value="IDURONATE 2-SULFATASE"/>
    <property type="match status" value="1"/>
</dbReference>
<dbReference type="GO" id="GO:0046872">
    <property type="term" value="F:metal ion binding"/>
    <property type="evidence" value="ECO:0007669"/>
    <property type="project" value="UniProtKB-KW"/>
</dbReference>